<dbReference type="InterPro" id="IPR051939">
    <property type="entry name" value="Glycosyltr_41/O-GlcNAc_trsf"/>
</dbReference>
<dbReference type="EMBL" id="DSPX01000196">
    <property type="protein sequence ID" value="HGG02666.1"/>
    <property type="molecule type" value="Genomic_DNA"/>
</dbReference>
<evidence type="ECO:0000256" key="4">
    <source>
        <dbReference type="ARBA" id="ARBA00022737"/>
    </source>
</evidence>
<evidence type="ECO:0000259" key="6">
    <source>
        <dbReference type="Pfam" id="PF00534"/>
    </source>
</evidence>
<dbReference type="Pfam" id="PF00534">
    <property type="entry name" value="Glycos_transf_1"/>
    <property type="match status" value="1"/>
</dbReference>
<dbReference type="PANTHER" id="PTHR44835">
    <property type="entry name" value="UDP-N-ACETYLGLUCOSAMINE--PEPTIDE N-ACETYLGLUCOSAMINYLTRANSFERASE SPINDLY-RELATED"/>
    <property type="match status" value="1"/>
</dbReference>
<evidence type="ECO:0000256" key="5">
    <source>
        <dbReference type="ARBA" id="ARBA00022803"/>
    </source>
</evidence>
<dbReference type="CDD" id="cd03801">
    <property type="entry name" value="GT4_PimA-like"/>
    <property type="match status" value="1"/>
</dbReference>
<dbReference type="InterPro" id="IPR001296">
    <property type="entry name" value="Glyco_trans_1"/>
</dbReference>
<evidence type="ECO:0000313" key="8">
    <source>
        <dbReference type="EMBL" id="HGG02666.1"/>
    </source>
</evidence>
<keyword evidence="2" id="KW-0328">Glycosyltransferase</keyword>
<dbReference type="Gene3D" id="1.25.40.10">
    <property type="entry name" value="Tetratricopeptide repeat domain"/>
    <property type="match status" value="1"/>
</dbReference>
<reference evidence="8" key="1">
    <citation type="journal article" date="2020" name="mSystems">
        <title>Genome- and Community-Level Interaction Insights into Carbon Utilization and Element Cycling Functions of Hydrothermarchaeota in Hydrothermal Sediment.</title>
        <authorList>
            <person name="Zhou Z."/>
            <person name="Liu Y."/>
            <person name="Xu W."/>
            <person name="Pan J."/>
            <person name="Luo Z.H."/>
            <person name="Li M."/>
        </authorList>
    </citation>
    <scope>NUCLEOTIDE SEQUENCE [LARGE SCALE GENOMIC DNA]</scope>
    <source>
        <strain evidence="8">SpSt-374</strain>
    </source>
</reference>
<name>A0A7C3ZW67_9CYAN</name>
<keyword evidence="5" id="KW-0802">TPR repeat</keyword>
<dbReference type="InterPro" id="IPR011990">
    <property type="entry name" value="TPR-like_helical_dom_sf"/>
</dbReference>
<evidence type="ECO:0000256" key="3">
    <source>
        <dbReference type="ARBA" id="ARBA00022679"/>
    </source>
</evidence>
<proteinExistence type="predicted"/>
<sequence>MTRTILHIIQQLSRGGAARSMIATAKYSSLQGKFQHRVISLLPANPNGLGLIEAAGITLVNAPDRNELWAEMANADIIQVHFWNSPELYEFLRLPLPPARLIIWFHVAGDKPPQMVTTTLVNFADFAIPCNPYSSQLPVFQTLPAEVKVKKIGMVYDAADFERLTHLQPKPHDRFNVGYIGTVDFVKMHRNYVPMSASIQIPNVRFIVCGGGLEKYLQQEAQQLGAGDRFEFRGYVEDIKSVIEILDVYGYPLCEDTYAAAELNLQEVMCAGIPPVVFPYGGVKRLIMDNYTGLIVDTELEYQQAIEYLYHNPAERLRLGKNAREYAQQIFGAENAAKQLNPIYEKLMQLPKRQRQWGIPLDTSILHQPISLADVTSEEPQPTGAELFIETLGDQAGPFIASMTAQNIEELWQSDRQIAAASPLLQSKYAGGIFQYRNYYPQDGYLKFWFGLVRQNQGKHIEALSEFTAAIQSGCNHWRLHWYIAQSAEKINDIPLATNALSTVVREAPDFLPAQRMLQQIKSQTEAQQQNIATTPGQSPVANILQKYEQNPSDANTLANVRQLRQQIAQAWLATPSEHLETAYKGDLGKTQRALLDSGLKINHSIADIPLTEAEQPLFQEISAKIVSGFNHPQALQSILAAILYRRAYKLPLQYQGAPIPKWFIKDFLHFLLETPHYFQELGEIDKYYTYLHGLIEYLHQRIFANPDAPIWQEISWTFAQNAFFLPLYFSSANLKDIYTKRSDIAEFALKNRGSQTDWQFPPRSPQRTKIRLGVLNLHFNPKTETFVTIPVIEYLNRDQFEIILYTIHANGNPLEQYCQSRADKFIKLTPDLNRQVAAIRNDDLDILFIGTNLTVGNAGLYLLPMHRLARLQVTSLSSPTTTGMPHIDCYIAGDLTAPPSFQDQYRELLVNIPGSGLCFHYPTQGLASAQTPAAMAFPHRNSLGITPEAVIFISGANFYKITPELRQTWAKIIAAVPNSVLLLYPFGPAWMQAYPKMTFIEQMQAAFTAYGIAPNRLKVLNTLPSRLEVKQVLQLGDIYLDSYPYSGATSLLDPLEVGLPPVVVEGNALRFRQASALLRELQITDLIATDDDSYIKLAIALGTNPQLRQQYRQQILEKMQANPAFLDSRTYGAKIGNLFQQLFHQWQLGRGEASAPKTLGETEKSVRGCFAQPLDGEMGLQSAPPFQGGVKEFINQLIGCANLHYIDPTDQPIIAELRQLRRELADFWLAVPPEQIPDFHNGDVGKAHQALIKSGFLSQPLTDEENSFLSPLLARLEAGDKAPGARNYILVAELYRQ</sequence>
<dbReference type="Pfam" id="PF13844">
    <property type="entry name" value="Glyco_transf_41"/>
    <property type="match status" value="1"/>
</dbReference>
<dbReference type="InterPro" id="IPR029489">
    <property type="entry name" value="OGT/SEC/SPY_C"/>
</dbReference>
<accession>A0A7C3ZW67</accession>
<dbReference type="Gene3D" id="3.40.50.2000">
    <property type="entry name" value="Glycogen Phosphorylase B"/>
    <property type="match status" value="3"/>
</dbReference>
<dbReference type="SUPFAM" id="SSF53756">
    <property type="entry name" value="UDP-Glycosyltransferase/glycogen phosphorylase"/>
    <property type="match status" value="1"/>
</dbReference>
<gene>
    <name evidence="8" type="ORF">ENR15_19000</name>
</gene>
<keyword evidence="4" id="KW-0677">Repeat</keyword>
<dbReference type="GO" id="GO:0016757">
    <property type="term" value="F:glycosyltransferase activity"/>
    <property type="evidence" value="ECO:0007669"/>
    <property type="project" value="UniProtKB-KW"/>
</dbReference>
<evidence type="ECO:0000259" key="7">
    <source>
        <dbReference type="Pfam" id="PF13844"/>
    </source>
</evidence>
<protein>
    <submittedName>
        <fullName evidence="8">Glycosyltransferase</fullName>
    </submittedName>
</protein>
<feature type="domain" description="O-GlcNAc transferase C-terminal" evidence="7">
    <location>
        <begin position="929"/>
        <end position="1134"/>
    </location>
</feature>
<evidence type="ECO:0000256" key="1">
    <source>
        <dbReference type="ARBA" id="ARBA00004922"/>
    </source>
</evidence>
<evidence type="ECO:0000256" key="2">
    <source>
        <dbReference type="ARBA" id="ARBA00022676"/>
    </source>
</evidence>
<feature type="domain" description="Glycosyl transferase family 1" evidence="6">
    <location>
        <begin position="169"/>
        <end position="325"/>
    </location>
</feature>
<dbReference type="Gene3D" id="3.40.50.11380">
    <property type="match status" value="1"/>
</dbReference>
<dbReference type="SUPFAM" id="SSF48452">
    <property type="entry name" value="TPR-like"/>
    <property type="match status" value="1"/>
</dbReference>
<keyword evidence="3 8" id="KW-0808">Transferase</keyword>
<comment type="pathway">
    <text evidence="1">Protein modification; protein glycosylation.</text>
</comment>
<dbReference type="PANTHER" id="PTHR44835:SF1">
    <property type="entry name" value="PROTEIN O-GLCNAC TRANSFERASE"/>
    <property type="match status" value="1"/>
</dbReference>
<comment type="caution">
    <text evidence="8">The sequence shown here is derived from an EMBL/GenBank/DDBJ whole genome shotgun (WGS) entry which is preliminary data.</text>
</comment>
<organism evidence="8">
    <name type="scientific">Planktothricoides sp. SpSt-374</name>
    <dbReference type="NCBI Taxonomy" id="2282167"/>
    <lineage>
        <taxon>Bacteria</taxon>
        <taxon>Bacillati</taxon>
        <taxon>Cyanobacteriota</taxon>
        <taxon>Cyanophyceae</taxon>
        <taxon>Oscillatoriophycideae</taxon>
        <taxon>Oscillatoriales</taxon>
        <taxon>Oscillatoriaceae</taxon>
        <taxon>Planktothricoides</taxon>
    </lineage>
</organism>